<evidence type="ECO:0000256" key="4">
    <source>
        <dbReference type="ARBA" id="ARBA00022679"/>
    </source>
</evidence>
<evidence type="ECO:0000256" key="7">
    <source>
        <dbReference type="ARBA" id="ARBA00022989"/>
    </source>
</evidence>
<reference evidence="14" key="1">
    <citation type="submission" date="2019-03" db="EMBL/GenBank/DDBJ databases">
        <title>Long read genome sequence of the mycoparasitic Pythium oligandrum ATCC 38472 isolated from sugarbeet rhizosphere.</title>
        <authorList>
            <person name="Gaulin E."/>
        </authorList>
    </citation>
    <scope>NUCLEOTIDE SEQUENCE</scope>
    <source>
        <strain evidence="14">ATCC 38472_TT</strain>
    </source>
</reference>
<feature type="region of interest" description="Disordered" evidence="12">
    <location>
        <begin position="161"/>
        <end position="180"/>
    </location>
</feature>
<dbReference type="PANTHER" id="PTHR31646">
    <property type="entry name" value="ALPHA-1,2-MANNOSYLTRANSFERASE MNN2"/>
    <property type="match status" value="1"/>
</dbReference>
<dbReference type="Pfam" id="PF11051">
    <property type="entry name" value="Mannosyl_trans3"/>
    <property type="match status" value="1"/>
</dbReference>
<evidence type="ECO:0000313" key="14">
    <source>
        <dbReference type="EMBL" id="TMW61351.1"/>
    </source>
</evidence>
<dbReference type="GO" id="GO:0000026">
    <property type="term" value="F:alpha-1,2-mannosyltransferase activity"/>
    <property type="evidence" value="ECO:0007669"/>
    <property type="project" value="TreeGrafter"/>
</dbReference>
<accession>A0A8K1FG78</accession>
<dbReference type="EMBL" id="SPLM01000076">
    <property type="protein sequence ID" value="TMW61351.1"/>
    <property type="molecule type" value="Genomic_DNA"/>
</dbReference>
<dbReference type="Gene3D" id="3.90.550.10">
    <property type="entry name" value="Spore Coat Polysaccharide Biosynthesis Protein SpsA, Chain A"/>
    <property type="match status" value="1"/>
</dbReference>
<dbReference type="PANTHER" id="PTHR31646:SF1">
    <property type="entry name" value="ALPHA-1,2-MANNOSYLTRANSFERASE MNN2"/>
    <property type="match status" value="1"/>
</dbReference>
<proteinExistence type="inferred from homology"/>
<feature type="transmembrane region" description="Helical" evidence="13">
    <location>
        <begin position="28"/>
        <end position="46"/>
    </location>
</feature>
<evidence type="ECO:0000256" key="11">
    <source>
        <dbReference type="SAM" id="Coils"/>
    </source>
</evidence>
<dbReference type="GO" id="GO:0046354">
    <property type="term" value="P:mannan biosynthetic process"/>
    <property type="evidence" value="ECO:0007669"/>
    <property type="project" value="TreeGrafter"/>
</dbReference>
<keyword evidence="6" id="KW-0735">Signal-anchor</keyword>
<keyword evidence="7 13" id="KW-1133">Transmembrane helix</keyword>
<comment type="subcellular location">
    <subcellularLocation>
        <location evidence="10">Endomembrane system</location>
        <topology evidence="10">Single-pass membrane protein</topology>
    </subcellularLocation>
    <subcellularLocation>
        <location evidence="1">Golgi apparatus membrane</location>
    </subcellularLocation>
    <subcellularLocation>
        <location evidence="2">Membrane</location>
        <topology evidence="2">Single-pass type II membrane protein</topology>
    </subcellularLocation>
</comment>
<evidence type="ECO:0000256" key="12">
    <source>
        <dbReference type="SAM" id="MobiDB-lite"/>
    </source>
</evidence>
<protein>
    <submittedName>
        <fullName evidence="14">Uncharacterized protein</fullName>
    </submittedName>
</protein>
<organism evidence="14 15">
    <name type="scientific">Pythium oligandrum</name>
    <name type="common">Mycoparasitic fungus</name>
    <dbReference type="NCBI Taxonomy" id="41045"/>
    <lineage>
        <taxon>Eukaryota</taxon>
        <taxon>Sar</taxon>
        <taxon>Stramenopiles</taxon>
        <taxon>Oomycota</taxon>
        <taxon>Peronosporomycetes</taxon>
        <taxon>Pythiales</taxon>
        <taxon>Pythiaceae</taxon>
        <taxon>Pythium</taxon>
    </lineage>
</organism>
<dbReference type="Proteomes" id="UP000794436">
    <property type="component" value="Unassembled WGS sequence"/>
</dbReference>
<evidence type="ECO:0000256" key="2">
    <source>
        <dbReference type="ARBA" id="ARBA00004606"/>
    </source>
</evidence>
<name>A0A8K1FG78_PYTOL</name>
<dbReference type="OrthoDB" id="430354at2759"/>
<keyword evidence="5 13" id="KW-0812">Transmembrane</keyword>
<evidence type="ECO:0000256" key="8">
    <source>
        <dbReference type="ARBA" id="ARBA00023034"/>
    </source>
</evidence>
<dbReference type="InterPro" id="IPR029044">
    <property type="entry name" value="Nucleotide-diphossugar_trans"/>
</dbReference>
<keyword evidence="11" id="KW-0175">Coiled coil</keyword>
<evidence type="ECO:0000256" key="5">
    <source>
        <dbReference type="ARBA" id="ARBA00022692"/>
    </source>
</evidence>
<dbReference type="SUPFAM" id="SSF53448">
    <property type="entry name" value="Nucleotide-diphospho-sugar transferases"/>
    <property type="match status" value="1"/>
</dbReference>
<evidence type="ECO:0000256" key="13">
    <source>
        <dbReference type="SAM" id="Phobius"/>
    </source>
</evidence>
<dbReference type="InterPro" id="IPR022751">
    <property type="entry name" value="Alpha_mannosyltransferase"/>
</dbReference>
<keyword evidence="9 13" id="KW-0472">Membrane</keyword>
<feature type="region of interest" description="Disordered" evidence="12">
    <location>
        <begin position="1"/>
        <end position="21"/>
    </location>
</feature>
<feature type="region of interest" description="Disordered" evidence="12">
    <location>
        <begin position="618"/>
        <end position="643"/>
    </location>
</feature>
<feature type="coiled-coil region" evidence="11">
    <location>
        <begin position="189"/>
        <end position="230"/>
    </location>
</feature>
<keyword evidence="8" id="KW-0333">Golgi apparatus</keyword>
<evidence type="ECO:0000256" key="3">
    <source>
        <dbReference type="ARBA" id="ARBA00009105"/>
    </source>
</evidence>
<evidence type="ECO:0000256" key="1">
    <source>
        <dbReference type="ARBA" id="ARBA00004394"/>
    </source>
</evidence>
<dbReference type="AlphaFoldDB" id="A0A8K1FG78"/>
<evidence type="ECO:0000256" key="6">
    <source>
        <dbReference type="ARBA" id="ARBA00022968"/>
    </source>
</evidence>
<evidence type="ECO:0000256" key="9">
    <source>
        <dbReference type="ARBA" id="ARBA00023136"/>
    </source>
</evidence>
<keyword evidence="4" id="KW-0808">Transferase</keyword>
<comment type="caution">
    <text evidence="14">The sequence shown here is derived from an EMBL/GenBank/DDBJ whole genome shotgun (WGS) entry which is preliminary data.</text>
</comment>
<gene>
    <name evidence="14" type="ORF">Poli38472_012542</name>
</gene>
<evidence type="ECO:0000313" key="15">
    <source>
        <dbReference type="Proteomes" id="UP000794436"/>
    </source>
</evidence>
<evidence type="ECO:0000256" key="10">
    <source>
        <dbReference type="ARBA" id="ARBA00037847"/>
    </source>
</evidence>
<comment type="similarity">
    <text evidence="3">Belongs to the MNN1/MNT family.</text>
</comment>
<dbReference type="GO" id="GO:0000139">
    <property type="term" value="C:Golgi membrane"/>
    <property type="evidence" value="ECO:0007669"/>
    <property type="project" value="UniProtKB-SubCell"/>
</dbReference>
<keyword evidence="15" id="KW-1185">Reference proteome</keyword>
<sequence>MLATHASYRSPSDSPHRRSSGTPLASRLRFLLVVCAVLYVLGLWMWSPSSTPRTMKTMRAAEPPVVEHKVPSDVIEVVQPILVDAQADRRPEPAPMAIPTPSTVENVERIPDDPLDFIPEVTKVAVVTNPADVSTPEAAAQARPEPEVTPIASSAIPAAPIASVSPTSTPESTTALPTPSSTASLLLSLDEATLNMMTARARYRELQMKRLEAIQAVHAVKREIERIKEQMQVHAKVIADDDAKSVLHLSSDYKRQSHQRRFRCLGWRATEGCDPNGKRQPELDRSCLQIVPAERSGYCEIEDRDTGERFRVMKISCDTMRWDSRLRCFEAYDFPNFAIQSVEVVKNATLAAPPTPEVLEPAAVEKSKRGIAIVVYPKLLPSAYATLRTLRRQNCTLPVELWFKPDELDENDVILQTMRRTLGPVTLRSIDDGKIRGFMTKIHAIHESTFDDVLFLDADNVPVKDPTYLFDLPEYQRTGALFWPDFWHPNHTIFNIHERSLVWEYLDLDVVDMFEQESGQLLINRQKSTIPMALTKFYAFHRPNLLEKFKIVHGDKDLFRFAWIKSNVSYSMVQYAPAIAGNLINDMFCGQTMVQHDPRGDIIFLHRNAKKLEGRKITKHPKPSKTPTLPGMKQVDEDGEDDAKEIVEESVDPVIWTHLLQLKPTSTRQDYTIEIFKASDAFPKGQWCYGKPSPAAPHFNTFRFADLAFRDIENEIRAYAIEATDLAASHAPVPAPGAGVLTT</sequence>